<dbReference type="GeneID" id="24920094"/>
<protein>
    <submittedName>
        <fullName evidence="1">Uncharacterized protein</fullName>
    </submittedName>
</protein>
<sequence>MAVPYNTNPDSFPEAMWVQMPDRTSKQPVLLPVVRMGCDTALVVVPPKNRTGGSVSVMPVKTSPAPSRGSAVGVCFVCAKQEKGFRES</sequence>
<dbReference type="AlphaFoldDB" id="D8M4N1"/>
<organism evidence="1">
    <name type="scientific">Blastocystis hominis</name>
    <dbReference type="NCBI Taxonomy" id="12968"/>
    <lineage>
        <taxon>Eukaryota</taxon>
        <taxon>Sar</taxon>
        <taxon>Stramenopiles</taxon>
        <taxon>Bigyra</taxon>
        <taxon>Opalozoa</taxon>
        <taxon>Opalinata</taxon>
        <taxon>Blastocystidae</taxon>
        <taxon>Blastocystis</taxon>
    </lineage>
</organism>
<dbReference type="InParanoid" id="D8M4N1"/>
<dbReference type="Proteomes" id="UP000008312">
    <property type="component" value="Unassembled WGS sequence"/>
</dbReference>
<evidence type="ECO:0000313" key="2">
    <source>
        <dbReference type="Proteomes" id="UP000008312"/>
    </source>
</evidence>
<accession>D8M4N1</accession>
<evidence type="ECO:0000313" key="1">
    <source>
        <dbReference type="EMBL" id="CBK23020.2"/>
    </source>
</evidence>
<keyword evidence="2" id="KW-1185">Reference proteome</keyword>
<gene>
    <name evidence="1" type="ORF">GSBLH_T00002966001</name>
</gene>
<proteinExistence type="predicted"/>
<reference evidence="1" key="1">
    <citation type="submission" date="2010-02" db="EMBL/GenBank/DDBJ databases">
        <title>Sequencing and annotation of the Blastocystis hominis genome.</title>
        <authorList>
            <person name="Wincker P."/>
        </authorList>
    </citation>
    <scope>NUCLEOTIDE SEQUENCE</scope>
    <source>
        <strain evidence="1">Singapore isolate B</strain>
    </source>
</reference>
<name>D8M4N1_BLAHO</name>
<dbReference type="RefSeq" id="XP_012897068.1">
    <property type="nucleotide sequence ID" value="XM_013041614.1"/>
</dbReference>
<dbReference type="EMBL" id="FN668653">
    <property type="protein sequence ID" value="CBK23020.2"/>
    <property type="molecule type" value="Genomic_DNA"/>
</dbReference>
<dbReference type="OrthoDB" id="10407263at2759"/>